<dbReference type="AlphaFoldDB" id="K9YKD0"/>
<feature type="transmembrane region" description="Helical" evidence="1">
    <location>
        <begin position="208"/>
        <end position="225"/>
    </location>
</feature>
<protein>
    <submittedName>
        <fullName evidence="2">Phosphatidate cytidylyltransferase</fullName>
    </submittedName>
</protein>
<organism evidence="2 3">
    <name type="scientific">Cyanobacterium stanieri (strain ATCC 29140 / PCC 7202)</name>
    <dbReference type="NCBI Taxonomy" id="292563"/>
    <lineage>
        <taxon>Bacteria</taxon>
        <taxon>Bacillati</taxon>
        <taxon>Cyanobacteriota</taxon>
        <taxon>Cyanophyceae</taxon>
        <taxon>Oscillatoriophycideae</taxon>
        <taxon>Chroococcales</taxon>
        <taxon>Geminocystaceae</taxon>
        <taxon>Cyanobacterium</taxon>
    </lineage>
</organism>
<evidence type="ECO:0000256" key="1">
    <source>
        <dbReference type="SAM" id="Phobius"/>
    </source>
</evidence>
<accession>K9YKD0</accession>
<keyword evidence="2" id="KW-0548">Nucleotidyltransferase</keyword>
<sequence length="226" mass="25126">MIPIFSQTLSITLVGFYLGILIVISETLRRYYQADSEITRKIVHIGAGQVILLAWWLNIPSYLILWASFGASMVAIISYFLPILPSVNGVGRKSLGTLFYALSIGILTFLFWDKSLPQFTAIGILVMTWGDASAALVGQRWGKHKYLFLGSKKSWEGSGTMMVVSAIVVLSILSFVYPWHNYLLIIALSTAIIATFLETFSIVGIDNVTVPVFSAIFCYYLLQLFS</sequence>
<dbReference type="HOGENOM" id="CLU_058561_7_0_3"/>
<dbReference type="eggNOG" id="COG0170">
    <property type="taxonomic scope" value="Bacteria"/>
</dbReference>
<keyword evidence="1" id="KW-0472">Membrane</keyword>
<keyword evidence="2" id="KW-0808">Transferase</keyword>
<name>K9YKD0_CYASC</name>
<keyword evidence="1" id="KW-1133">Transmembrane helix</keyword>
<dbReference type="EMBL" id="CP003940">
    <property type="protein sequence ID" value="AFZ46927.1"/>
    <property type="molecule type" value="Genomic_DNA"/>
</dbReference>
<dbReference type="GO" id="GO:0016779">
    <property type="term" value="F:nucleotidyltransferase activity"/>
    <property type="evidence" value="ECO:0007669"/>
    <property type="project" value="UniProtKB-KW"/>
</dbReference>
<dbReference type="KEGG" id="csn:Cyast_0955"/>
<keyword evidence="1" id="KW-0812">Transmembrane</keyword>
<gene>
    <name evidence="2" type="ordered locus">Cyast_0955</name>
</gene>
<feature type="transmembrane region" description="Helical" evidence="1">
    <location>
        <begin position="63"/>
        <end position="83"/>
    </location>
</feature>
<dbReference type="PANTHER" id="PTHR31303:SF1">
    <property type="entry name" value="CTP-DEPENDENT DIACYLGLYCEROL KINASE 1"/>
    <property type="match status" value="1"/>
</dbReference>
<feature type="transmembrane region" description="Helical" evidence="1">
    <location>
        <begin position="183"/>
        <end position="201"/>
    </location>
</feature>
<feature type="transmembrane region" description="Helical" evidence="1">
    <location>
        <begin position="6"/>
        <end position="26"/>
    </location>
</feature>
<evidence type="ECO:0000313" key="3">
    <source>
        <dbReference type="Proteomes" id="UP000010483"/>
    </source>
</evidence>
<dbReference type="GO" id="GO:0004143">
    <property type="term" value="F:ATP-dependent diacylglycerol kinase activity"/>
    <property type="evidence" value="ECO:0007669"/>
    <property type="project" value="InterPro"/>
</dbReference>
<feature type="transmembrane region" description="Helical" evidence="1">
    <location>
        <begin position="95"/>
        <end position="112"/>
    </location>
</feature>
<dbReference type="Proteomes" id="UP000010483">
    <property type="component" value="Chromosome"/>
</dbReference>
<dbReference type="BioCyc" id="CSTA292563:G1353-963-MONOMER"/>
<feature type="transmembrane region" description="Helical" evidence="1">
    <location>
        <begin position="118"/>
        <end position="138"/>
    </location>
</feature>
<dbReference type="PANTHER" id="PTHR31303">
    <property type="entry name" value="CTP-DEPENDENT DIACYLGLYCEROL KINASE 1"/>
    <property type="match status" value="1"/>
</dbReference>
<keyword evidence="3" id="KW-1185">Reference proteome</keyword>
<dbReference type="InterPro" id="IPR037997">
    <property type="entry name" value="Dgk1-like"/>
</dbReference>
<reference evidence="3" key="1">
    <citation type="journal article" date="2013" name="Proc. Natl. Acad. Sci. U.S.A.">
        <title>Improving the coverage of the cyanobacterial phylum using diversity-driven genome sequencing.</title>
        <authorList>
            <person name="Shih P.M."/>
            <person name="Wu D."/>
            <person name="Latifi A."/>
            <person name="Axen S.D."/>
            <person name="Fewer D.P."/>
            <person name="Talla E."/>
            <person name="Calteau A."/>
            <person name="Cai F."/>
            <person name="Tandeau de Marsac N."/>
            <person name="Rippka R."/>
            <person name="Herdman M."/>
            <person name="Sivonen K."/>
            <person name="Coursin T."/>
            <person name="Laurent T."/>
            <person name="Goodwin L."/>
            <person name="Nolan M."/>
            <person name="Davenport K.W."/>
            <person name="Han C.S."/>
            <person name="Rubin E.M."/>
            <person name="Eisen J.A."/>
            <person name="Woyke T."/>
            <person name="Gugger M."/>
            <person name="Kerfeld C.A."/>
        </authorList>
    </citation>
    <scope>NUCLEOTIDE SEQUENCE [LARGE SCALE GENOMIC DNA]</scope>
    <source>
        <strain evidence="3">ATCC 29140 / PCC 7202</strain>
    </source>
</reference>
<dbReference type="STRING" id="292563.Cyast_0955"/>
<evidence type="ECO:0000313" key="2">
    <source>
        <dbReference type="EMBL" id="AFZ46927.1"/>
    </source>
</evidence>
<proteinExistence type="predicted"/>
<dbReference type="PATRIC" id="fig|292563.3.peg.1002"/>
<feature type="transmembrane region" description="Helical" evidence="1">
    <location>
        <begin position="159"/>
        <end position="177"/>
    </location>
</feature>